<name>M8BW18_AEGTA</name>
<dbReference type="InterPro" id="IPR009003">
    <property type="entry name" value="Peptidase_S1_PA"/>
</dbReference>
<reference evidence="1" key="1">
    <citation type="submission" date="2015-06" db="UniProtKB">
        <authorList>
            <consortium name="EnsemblPlants"/>
        </authorList>
    </citation>
    <scope>IDENTIFICATION</scope>
</reference>
<dbReference type="AlphaFoldDB" id="M8BW18"/>
<organism evidence="1">
    <name type="scientific">Aegilops tauschii</name>
    <name type="common">Tausch's goatgrass</name>
    <name type="synonym">Aegilops squarrosa</name>
    <dbReference type="NCBI Taxonomy" id="37682"/>
    <lineage>
        <taxon>Eukaryota</taxon>
        <taxon>Viridiplantae</taxon>
        <taxon>Streptophyta</taxon>
        <taxon>Embryophyta</taxon>
        <taxon>Tracheophyta</taxon>
        <taxon>Spermatophyta</taxon>
        <taxon>Magnoliopsida</taxon>
        <taxon>Liliopsida</taxon>
        <taxon>Poales</taxon>
        <taxon>Poaceae</taxon>
        <taxon>BOP clade</taxon>
        <taxon>Pooideae</taxon>
        <taxon>Triticodae</taxon>
        <taxon>Triticeae</taxon>
        <taxon>Triticinae</taxon>
        <taxon>Aegilops</taxon>
    </lineage>
</organism>
<evidence type="ECO:0000313" key="1">
    <source>
        <dbReference type="EnsemblPlants" id="EMT29205"/>
    </source>
</evidence>
<dbReference type="Pfam" id="PF13365">
    <property type="entry name" value="Trypsin_2"/>
    <property type="match status" value="1"/>
</dbReference>
<dbReference type="ExpressionAtlas" id="M8BW18">
    <property type="expression patterns" value="baseline"/>
</dbReference>
<dbReference type="EnsemblPlants" id="EMT29205">
    <property type="protein sequence ID" value="EMT29205"/>
    <property type="gene ID" value="F775_24312"/>
</dbReference>
<proteinExistence type="predicted"/>
<dbReference type="PANTHER" id="PTHR18868:SF49">
    <property type="entry name" value="OS11G0147200 PROTEIN"/>
    <property type="match status" value="1"/>
</dbReference>
<accession>M8BW18</accession>
<dbReference type="SUPFAM" id="SSF50494">
    <property type="entry name" value="Trypsin-like serine proteases"/>
    <property type="match status" value="2"/>
</dbReference>
<protein>
    <submittedName>
        <fullName evidence="1">Uncharacterized protein</fullName>
    </submittedName>
</protein>
<dbReference type="PANTHER" id="PTHR18868">
    <property type="entry name" value="OS07G0665300 PROTEIN-RELATED"/>
    <property type="match status" value="1"/>
</dbReference>
<sequence>MAGTSSSSAGKQLKKRSMVVCCQRRRRCRRKLQFRLNILRLYFFCGSVLGICCKLRGVRMMVSWKISEKAQKRIELALVEKRHLICRFQVTYIGIALWKNKLKAILVKASGVHFARFLTSASLVRAFNDLKREGHDGLKVGAANHHSLNLLVYIQVQRKGYVARGSLGDYNFDQGIALVSIKLFTLGVNPVKLYHQLEFLPCSKVVSVACATTGKLMVTSGILTDDTSGSENGKELMFSTCKISKDWEGGALFDYDGNFVGMNLSSVEERTSFLPTSIIIKHLEQFVPNMEVKFLAVSIFFSLDINLILCCLCQEYPHCFNIELEGLILVNTFEETFGEVYDSGETRIFACTGLFIDWNGCTTILTSASLIRDPNDGNKIAENLKVSQCDLQIEVNIPNEGCKEGILQHCNLHYNVALVDVEKFRPLCSSKILEEQWDPRILEDPNVVAVGRCFKSGVLMATHGKRTDWSGMLDCRDLRYSSCTITKAGIGGPLFDFKGRFVGMNFYDKKIGTPFVFKDHICRLLAQFEGKSTVDEVGSDDKPIRYAFNLRISLIFCIKTADNITMPGKLPNDGNRWPVPKPCWRHPHDELDDLRPPGYGEKSDRFGFTYEELEPRTATSIRTRQEEGSSSRASWRAGAPRRNLRLLLRDAAEDDEAVAAYALKWLGFALYHPVLISTISGQLAQSILATLVRLIMTTKMKALLLFSVTVENAICNLAVWCISVQQLEASVVEDGLTPLLNAIVYALDNPFGSLSTTFEAIQVIFPLKRHSVALHLFCLVN</sequence>